<evidence type="ECO:0000313" key="5">
    <source>
        <dbReference type="EMBL" id="MBW4666851.1"/>
    </source>
</evidence>
<evidence type="ECO:0000256" key="1">
    <source>
        <dbReference type="ARBA" id="ARBA00023015"/>
    </source>
</evidence>
<dbReference type="GO" id="GO:0003677">
    <property type="term" value="F:DNA binding"/>
    <property type="evidence" value="ECO:0007669"/>
    <property type="project" value="UniProtKB-KW"/>
</dbReference>
<dbReference type="GO" id="GO:0006355">
    <property type="term" value="P:regulation of DNA-templated transcription"/>
    <property type="evidence" value="ECO:0007669"/>
    <property type="project" value="InterPro"/>
</dbReference>
<feature type="domain" description="HTH luxR-type" evidence="4">
    <location>
        <begin position="94"/>
        <end position="159"/>
    </location>
</feature>
<dbReference type="InterPro" id="IPR000792">
    <property type="entry name" value="Tscrpt_reg_LuxR_C"/>
</dbReference>
<reference evidence="5" key="1">
    <citation type="submission" date="2021-05" db="EMBL/GenBank/DDBJ databases">
        <authorList>
            <person name="Pietrasiak N."/>
            <person name="Ward R."/>
            <person name="Stajich J.E."/>
            <person name="Kurbessoian T."/>
        </authorList>
    </citation>
    <scope>NUCLEOTIDE SEQUENCE</scope>
    <source>
        <strain evidence="5">GSE-NOS-MK-12-04C</strain>
    </source>
</reference>
<keyword evidence="1" id="KW-0805">Transcription regulation</keyword>
<evidence type="ECO:0000259" key="4">
    <source>
        <dbReference type="PROSITE" id="PS50043"/>
    </source>
</evidence>
<dbReference type="PANTHER" id="PTHR44688:SF16">
    <property type="entry name" value="DNA-BINDING TRANSCRIPTIONAL ACTIVATOR DEVR_DOSR"/>
    <property type="match status" value="1"/>
</dbReference>
<dbReference type="Gene3D" id="1.10.10.10">
    <property type="entry name" value="Winged helix-like DNA-binding domain superfamily/Winged helix DNA-binding domain"/>
    <property type="match status" value="1"/>
</dbReference>
<dbReference type="InterPro" id="IPR036388">
    <property type="entry name" value="WH-like_DNA-bd_sf"/>
</dbReference>
<protein>
    <recommendedName>
        <fullName evidence="4">HTH luxR-type domain-containing protein</fullName>
    </recommendedName>
</protein>
<dbReference type="Pfam" id="PF00196">
    <property type="entry name" value="GerE"/>
    <property type="match status" value="1"/>
</dbReference>
<comment type="caution">
    <text evidence="5">The sequence shown here is derived from an EMBL/GenBank/DDBJ whole genome shotgun (WGS) entry which is preliminary data.</text>
</comment>
<dbReference type="InterPro" id="IPR016032">
    <property type="entry name" value="Sig_transdc_resp-reg_C-effctor"/>
</dbReference>
<dbReference type="AlphaFoldDB" id="A0A951US36"/>
<dbReference type="CDD" id="cd06170">
    <property type="entry name" value="LuxR_C_like"/>
    <property type="match status" value="1"/>
</dbReference>
<organism evidence="5 6">
    <name type="scientific">Cyanomargarita calcarea GSE-NOS-MK-12-04C</name>
    <dbReference type="NCBI Taxonomy" id="2839659"/>
    <lineage>
        <taxon>Bacteria</taxon>
        <taxon>Bacillati</taxon>
        <taxon>Cyanobacteriota</taxon>
        <taxon>Cyanophyceae</taxon>
        <taxon>Nostocales</taxon>
        <taxon>Cyanomargaritaceae</taxon>
        <taxon>Cyanomargarita</taxon>
    </lineage>
</organism>
<dbReference type="EMBL" id="JAHHGZ010000004">
    <property type="protein sequence ID" value="MBW4666851.1"/>
    <property type="molecule type" value="Genomic_DNA"/>
</dbReference>
<accession>A0A951US36</accession>
<evidence type="ECO:0000313" key="6">
    <source>
        <dbReference type="Proteomes" id="UP000729701"/>
    </source>
</evidence>
<dbReference type="SMART" id="SM00421">
    <property type="entry name" value="HTH_LUXR"/>
    <property type="match status" value="1"/>
</dbReference>
<reference evidence="5" key="2">
    <citation type="journal article" date="2022" name="Microbiol. Resour. Announc.">
        <title>Metagenome Sequencing to Explore Phylogenomics of Terrestrial Cyanobacteria.</title>
        <authorList>
            <person name="Ward R.D."/>
            <person name="Stajich J.E."/>
            <person name="Johansen J.R."/>
            <person name="Huntemann M."/>
            <person name="Clum A."/>
            <person name="Foster B."/>
            <person name="Foster B."/>
            <person name="Roux S."/>
            <person name="Palaniappan K."/>
            <person name="Varghese N."/>
            <person name="Mukherjee S."/>
            <person name="Reddy T.B.K."/>
            <person name="Daum C."/>
            <person name="Copeland A."/>
            <person name="Chen I.A."/>
            <person name="Ivanova N.N."/>
            <person name="Kyrpides N.C."/>
            <person name="Shapiro N."/>
            <person name="Eloe-Fadrosh E.A."/>
            <person name="Pietrasiak N."/>
        </authorList>
    </citation>
    <scope>NUCLEOTIDE SEQUENCE</scope>
    <source>
        <strain evidence="5">GSE-NOS-MK-12-04C</strain>
    </source>
</reference>
<gene>
    <name evidence="5" type="ORF">KME60_05255</name>
</gene>
<dbReference type="PRINTS" id="PR00038">
    <property type="entry name" value="HTHLUXR"/>
</dbReference>
<dbReference type="PANTHER" id="PTHR44688">
    <property type="entry name" value="DNA-BINDING TRANSCRIPTIONAL ACTIVATOR DEVR_DOSR"/>
    <property type="match status" value="1"/>
</dbReference>
<keyword evidence="2" id="KW-0238">DNA-binding</keyword>
<dbReference type="PROSITE" id="PS00622">
    <property type="entry name" value="HTH_LUXR_1"/>
    <property type="match status" value="1"/>
</dbReference>
<evidence type="ECO:0000256" key="2">
    <source>
        <dbReference type="ARBA" id="ARBA00023125"/>
    </source>
</evidence>
<sequence length="163" mass="18288">MNTSNSIDLVAVSDNQPTLRVEKEALLKVLVRELDSCTPPKVLQLTEQMVNEVIFESDVDGVHYYVVRCGQPTKLVCDEILLSAEQPNQTSLMKAEERINLSPREVAIAKLVARGLPNKSIAIHLHISPWTVATHLRRIFVKLGVTSRTAMITRLLEKNLLHD</sequence>
<dbReference type="Proteomes" id="UP000729701">
    <property type="component" value="Unassembled WGS sequence"/>
</dbReference>
<dbReference type="SUPFAM" id="SSF46894">
    <property type="entry name" value="C-terminal effector domain of the bipartite response regulators"/>
    <property type="match status" value="1"/>
</dbReference>
<evidence type="ECO:0000256" key="3">
    <source>
        <dbReference type="ARBA" id="ARBA00023163"/>
    </source>
</evidence>
<proteinExistence type="predicted"/>
<name>A0A951US36_9CYAN</name>
<keyword evidence="3" id="KW-0804">Transcription</keyword>
<dbReference type="PROSITE" id="PS50043">
    <property type="entry name" value="HTH_LUXR_2"/>
    <property type="match status" value="1"/>
</dbReference>